<proteinExistence type="inferred from homology"/>
<dbReference type="Proteomes" id="UP000515971">
    <property type="component" value="Chromosome"/>
</dbReference>
<dbReference type="AlphaFoldDB" id="A0A7G9SLF2"/>
<reference evidence="11 12" key="1">
    <citation type="submission" date="2020-08" db="EMBL/GenBank/DDBJ databases">
        <title>Genome sequence of Sphingomonas lutea KCTC 23642T.</title>
        <authorList>
            <person name="Hyun D.-W."/>
            <person name="Bae J.-W."/>
        </authorList>
    </citation>
    <scope>NUCLEOTIDE SEQUENCE [LARGE SCALE GENOMIC DNA]</scope>
    <source>
        <strain evidence="11 12">KCTC 23642</strain>
    </source>
</reference>
<feature type="transmembrane region" description="Helical" evidence="9">
    <location>
        <begin position="263"/>
        <end position="282"/>
    </location>
</feature>
<keyword evidence="12" id="KW-1185">Reference proteome</keyword>
<comment type="subcellular location">
    <subcellularLocation>
        <location evidence="1">Cell membrane</location>
        <topology evidence="1">Multi-pass membrane protein</topology>
    </subcellularLocation>
</comment>
<dbReference type="EMBL" id="CP060718">
    <property type="protein sequence ID" value="QNN68677.1"/>
    <property type="molecule type" value="Genomic_DNA"/>
</dbReference>
<evidence type="ECO:0000256" key="3">
    <source>
        <dbReference type="ARBA" id="ARBA00022448"/>
    </source>
</evidence>
<dbReference type="Pfam" id="PF00892">
    <property type="entry name" value="EamA"/>
    <property type="match status" value="1"/>
</dbReference>
<dbReference type="KEGG" id="slut:H9L13_12450"/>
<evidence type="ECO:0000256" key="9">
    <source>
        <dbReference type="SAM" id="Phobius"/>
    </source>
</evidence>
<feature type="transmembrane region" description="Helical" evidence="9">
    <location>
        <begin position="233"/>
        <end position="251"/>
    </location>
</feature>
<feature type="transmembrane region" description="Helical" evidence="9">
    <location>
        <begin position="95"/>
        <end position="115"/>
    </location>
</feature>
<name>A0A7G9SLF2_9SPHN</name>
<keyword evidence="7 9" id="KW-0472">Membrane</keyword>
<evidence type="ECO:0000313" key="12">
    <source>
        <dbReference type="Proteomes" id="UP000515971"/>
    </source>
</evidence>
<gene>
    <name evidence="11" type="primary">rarD</name>
    <name evidence="11" type="ORF">H9L13_12450</name>
</gene>
<dbReference type="PANTHER" id="PTHR22911">
    <property type="entry name" value="ACYL-MALONYL CONDENSING ENZYME-RELATED"/>
    <property type="match status" value="1"/>
</dbReference>
<keyword evidence="4" id="KW-1003">Cell membrane</keyword>
<evidence type="ECO:0000256" key="6">
    <source>
        <dbReference type="ARBA" id="ARBA00022989"/>
    </source>
</evidence>
<protein>
    <submittedName>
        <fullName evidence="11">EamA family transporter RarD</fullName>
    </submittedName>
</protein>
<feature type="transmembrane region" description="Helical" evidence="9">
    <location>
        <begin position="121"/>
        <end position="143"/>
    </location>
</feature>
<feature type="transmembrane region" description="Helical" evidence="9">
    <location>
        <begin position="201"/>
        <end position="221"/>
    </location>
</feature>
<accession>A0A7G9SLF2</accession>
<feature type="transmembrane region" description="Helical" evidence="9">
    <location>
        <begin position="61"/>
        <end position="83"/>
    </location>
</feature>
<dbReference type="SUPFAM" id="SSF103481">
    <property type="entry name" value="Multidrug resistance efflux transporter EmrE"/>
    <property type="match status" value="2"/>
</dbReference>
<feature type="transmembrane region" description="Helical" evidence="9">
    <location>
        <begin position="31"/>
        <end position="49"/>
    </location>
</feature>
<evidence type="ECO:0000256" key="2">
    <source>
        <dbReference type="ARBA" id="ARBA00007362"/>
    </source>
</evidence>
<dbReference type="GO" id="GO:0005886">
    <property type="term" value="C:plasma membrane"/>
    <property type="evidence" value="ECO:0007669"/>
    <property type="project" value="UniProtKB-SubCell"/>
</dbReference>
<organism evidence="11 12">
    <name type="scientific">Sphingomonas lutea</name>
    <dbReference type="NCBI Taxonomy" id="1045317"/>
    <lineage>
        <taxon>Bacteria</taxon>
        <taxon>Pseudomonadati</taxon>
        <taxon>Pseudomonadota</taxon>
        <taxon>Alphaproteobacteria</taxon>
        <taxon>Sphingomonadales</taxon>
        <taxon>Sphingomonadaceae</taxon>
        <taxon>Sphingomonas</taxon>
    </lineage>
</organism>
<dbReference type="InterPro" id="IPR037185">
    <property type="entry name" value="EmrE-like"/>
</dbReference>
<dbReference type="PANTHER" id="PTHR22911:SF137">
    <property type="entry name" value="SOLUTE CARRIER FAMILY 35 MEMBER G2-RELATED"/>
    <property type="match status" value="1"/>
</dbReference>
<keyword evidence="3" id="KW-0813">Transport</keyword>
<feature type="transmembrane region" description="Helical" evidence="9">
    <location>
        <begin position="150"/>
        <end position="167"/>
    </location>
</feature>
<sequence length="327" mass="35412">MGFHPRLTPARSTANESPAPAPQDYPDARRGFLYGFGAYSLWGVLPIYFKQLTAIPSVSIVAHRILWSVPFLLALLLMGGKTADLRAALANRRTLAWLALTATLIGINWLLYIYAVTSGHILAGSLGYYLNPLANVLLGRFILHERLSRLQWAAIAIAAAGVSALAVGALAQLWISLTLCVSFATYGLLRKLAPVDAVTGLTVETLLLLPLAIAWLAWHAFAGAPLFGDNRTITLFLIMSGAATAIPLILFTAAARLIPYSTLGMLQFLAPTLQFLCAVFLYDEPFGTAHAIAFGAIWTALVLYVFSLVREARLNRVREDDLACAET</sequence>
<feature type="region of interest" description="Disordered" evidence="8">
    <location>
        <begin position="1"/>
        <end position="23"/>
    </location>
</feature>
<dbReference type="InterPro" id="IPR004626">
    <property type="entry name" value="RarD"/>
</dbReference>
<evidence type="ECO:0000256" key="7">
    <source>
        <dbReference type="ARBA" id="ARBA00023136"/>
    </source>
</evidence>
<feature type="transmembrane region" description="Helical" evidence="9">
    <location>
        <begin position="288"/>
        <end position="309"/>
    </location>
</feature>
<keyword evidence="6 9" id="KW-1133">Transmembrane helix</keyword>
<evidence type="ECO:0000259" key="10">
    <source>
        <dbReference type="Pfam" id="PF00892"/>
    </source>
</evidence>
<keyword evidence="5 9" id="KW-0812">Transmembrane</keyword>
<dbReference type="InterPro" id="IPR000620">
    <property type="entry name" value="EamA_dom"/>
</dbReference>
<evidence type="ECO:0000256" key="1">
    <source>
        <dbReference type="ARBA" id="ARBA00004651"/>
    </source>
</evidence>
<dbReference type="NCBIfam" id="TIGR00688">
    <property type="entry name" value="rarD"/>
    <property type="match status" value="1"/>
</dbReference>
<feature type="domain" description="EamA" evidence="10">
    <location>
        <begin position="30"/>
        <end position="163"/>
    </location>
</feature>
<evidence type="ECO:0000256" key="8">
    <source>
        <dbReference type="SAM" id="MobiDB-lite"/>
    </source>
</evidence>
<comment type="similarity">
    <text evidence="2">Belongs to the EamA transporter family.</text>
</comment>
<evidence type="ECO:0000313" key="11">
    <source>
        <dbReference type="EMBL" id="QNN68677.1"/>
    </source>
</evidence>
<evidence type="ECO:0000256" key="5">
    <source>
        <dbReference type="ARBA" id="ARBA00022692"/>
    </source>
</evidence>
<evidence type="ECO:0000256" key="4">
    <source>
        <dbReference type="ARBA" id="ARBA00022475"/>
    </source>
</evidence>